<sequence length="102" mass="11191">MQQLANEAARVANLASKYRDSVGPLFLSMVSAFAQVLAHFPVEDGPTIGINIEGNLLTVSFESDRRPEVFRVSKRDRTRGEDGDGELVIERVSVGEGSEVRQ</sequence>
<dbReference type="AlphaFoldDB" id="A0A1L3SNZ8"/>
<keyword evidence="2" id="KW-1185">Reference proteome</keyword>
<gene>
    <name evidence="1" type="ORF">BSQ44_06845</name>
</gene>
<proteinExistence type="predicted"/>
<evidence type="ECO:0000313" key="1">
    <source>
        <dbReference type="EMBL" id="APH71118.1"/>
    </source>
</evidence>
<name>A0A1L3SNZ8_9HYPH</name>
<evidence type="ECO:0000313" key="2">
    <source>
        <dbReference type="Proteomes" id="UP000182840"/>
    </source>
</evidence>
<protein>
    <submittedName>
        <fullName evidence="1">Uncharacterized protein</fullName>
    </submittedName>
</protein>
<dbReference type="EMBL" id="CP018171">
    <property type="protein sequence ID" value="APH71118.1"/>
    <property type="molecule type" value="Genomic_DNA"/>
</dbReference>
<organism evidence="1 2">
    <name type="scientific">Aquibium oceanicum</name>
    <dbReference type="NCBI Taxonomy" id="1670800"/>
    <lineage>
        <taxon>Bacteria</taxon>
        <taxon>Pseudomonadati</taxon>
        <taxon>Pseudomonadota</taxon>
        <taxon>Alphaproteobacteria</taxon>
        <taxon>Hyphomicrobiales</taxon>
        <taxon>Phyllobacteriaceae</taxon>
        <taxon>Aquibium</taxon>
    </lineage>
</organism>
<reference evidence="2" key="1">
    <citation type="submission" date="2016-11" db="EMBL/GenBank/DDBJ databases">
        <title>Mesorhizobium oceanicum sp. nov., isolated from deep seawater in South China Sea.</title>
        <authorList>
            <person name="Fu G.-Y."/>
        </authorList>
    </citation>
    <scope>NUCLEOTIDE SEQUENCE [LARGE SCALE GENOMIC DNA]</scope>
    <source>
        <strain evidence="2">B7</strain>
    </source>
</reference>
<dbReference type="STRING" id="1670800.BSQ44_06845"/>
<dbReference type="Proteomes" id="UP000182840">
    <property type="component" value="Chromosome"/>
</dbReference>
<accession>A0A1L3SNZ8</accession>
<dbReference type="KEGG" id="meso:BSQ44_06845"/>